<dbReference type="Proteomes" id="UP000247498">
    <property type="component" value="Unassembled WGS sequence"/>
</dbReference>
<reference evidence="3 4" key="1">
    <citation type="journal article" date="2018" name="Sci. Rep.">
        <title>Raphidocelis subcapitata (=Pseudokirchneriella subcapitata) provides an insight into genome evolution and environmental adaptations in the Sphaeropleales.</title>
        <authorList>
            <person name="Suzuki S."/>
            <person name="Yamaguchi H."/>
            <person name="Nakajima N."/>
            <person name="Kawachi M."/>
        </authorList>
    </citation>
    <scope>NUCLEOTIDE SEQUENCE [LARGE SCALE GENOMIC DNA]</scope>
    <source>
        <strain evidence="3 4">NIES-35</strain>
    </source>
</reference>
<feature type="region of interest" description="Disordered" evidence="1">
    <location>
        <begin position="1"/>
        <end position="33"/>
    </location>
</feature>
<keyword evidence="2" id="KW-0812">Transmembrane</keyword>
<accession>A0A2V0NUQ7</accession>
<keyword evidence="2" id="KW-0472">Membrane</keyword>
<feature type="transmembrane region" description="Helical" evidence="2">
    <location>
        <begin position="216"/>
        <end position="236"/>
    </location>
</feature>
<keyword evidence="4" id="KW-1185">Reference proteome</keyword>
<evidence type="ECO:0000313" key="3">
    <source>
        <dbReference type="EMBL" id="GBF91374.1"/>
    </source>
</evidence>
<feature type="transmembrane region" description="Helical" evidence="2">
    <location>
        <begin position="165"/>
        <end position="183"/>
    </location>
</feature>
<gene>
    <name evidence="3" type="ORF">Rsub_04114</name>
</gene>
<evidence type="ECO:0000256" key="1">
    <source>
        <dbReference type="SAM" id="MobiDB-lite"/>
    </source>
</evidence>
<protein>
    <recommendedName>
        <fullName evidence="5">YrhK domain-containing protein</fullName>
    </recommendedName>
</protein>
<evidence type="ECO:0000256" key="2">
    <source>
        <dbReference type="SAM" id="Phobius"/>
    </source>
</evidence>
<dbReference type="AlphaFoldDB" id="A0A2V0NUQ7"/>
<name>A0A2V0NUQ7_9CHLO</name>
<dbReference type="OrthoDB" id="9975213at2759"/>
<organism evidence="3 4">
    <name type="scientific">Raphidocelis subcapitata</name>
    <dbReference type="NCBI Taxonomy" id="307507"/>
    <lineage>
        <taxon>Eukaryota</taxon>
        <taxon>Viridiplantae</taxon>
        <taxon>Chlorophyta</taxon>
        <taxon>core chlorophytes</taxon>
        <taxon>Chlorophyceae</taxon>
        <taxon>CS clade</taxon>
        <taxon>Sphaeropleales</taxon>
        <taxon>Selenastraceae</taxon>
        <taxon>Raphidocelis</taxon>
    </lineage>
</organism>
<keyword evidence="2" id="KW-1133">Transmembrane helix</keyword>
<comment type="caution">
    <text evidence="3">The sequence shown here is derived from an EMBL/GenBank/DDBJ whole genome shotgun (WGS) entry which is preliminary data.</text>
</comment>
<dbReference type="EMBL" id="BDRX01000024">
    <property type="protein sequence ID" value="GBF91374.1"/>
    <property type="molecule type" value="Genomic_DNA"/>
</dbReference>
<feature type="transmembrane region" description="Helical" evidence="2">
    <location>
        <begin position="73"/>
        <end position="99"/>
    </location>
</feature>
<proteinExistence type="predicted"/>
<feature type="transmembrane region" description="Helical" evidence="2">
    <location>
        <begin position="256"/>
        <end position="275"/>
    </location>
</feature>
<evidence type="ECO:0008006" key="5">
    <source>
        <dbReference type="Google" id="ProtNLM"/>
    </source>
</evidence>
<sequence>MGPRVHKPVIHGPRVPGLQVDKTPPNQHRAPGARLAMGQGADEPLLSSPLEHHELLLGEYDHGARPTWHPENLLWQALHAFSFLLGGTTFIAGTAALFWPGNDTLSASLYVIGSLGFLAVDVQEWLTFSGAVLRTNICLSMTGSALYVAGSAGFLPAVAAAFPRLGVWGFVLGSAYIAWSQLWKTHRIGGGELEGEGGEDGGGGGFRLRSLLTRDAATAAGVELSAGIGALCFLFGTLLFDSGPLEGPKSVLQTVLWIWVAGSCWFTLGGCFLAWRHFVMRVV</sequence>
<evidence type="ECO:0000313" key="4">
    <source>
        <dbReference type="Proteomes" id="UP000247498"/>
    </source>
</evidence>
<dbReference type="InParanoid" id="A0A2V0NUQ7"/>